<dbReference type="GO" id="GO:0016491">
    <property type="term" value="F:oxidoreductase activity"/>
    <property type="evidence" value="ECO:0007669"/>
    <property type="project" value="UniProtKB-ARBA"/>
</dbReference>
<gene>
    <name evidence="7" type="ORF">FEJ81_13795</name>
</gene>
<evidence type="ECO:0000256" key="3">
    <source>
        <dbReference type="ARBA" id="ARBA00022737"/>
    </source>
</evidence>
<dbReference type="EMBL" id="CP040330">
    <property type="protein sequence ID" value="QCS43375.1"/>
    <property type="molecule type" value="Genomic_DNA"/>
</dbReference>
<keyword evidence="2" id="KW-0004">4Fe-4S</keyword>
<dbReference type="Gene3D" id="1.10.1060.10">
    <property type="entry name" value="Alpha-helical ferredoxin"/>
    <property type="match status" value="1"/>
</dbReference>
<feature type="compositionally biased region" description="Basic and acidic residues" evidence="5">
    <location>
        <begin position="1"/>
        <end position="18"/>
    </location>
</feature>
<dbReference type="RefSeq" id="WP_138245835.1">
    <property type="nucleotide sequence ID" value="NZ_CP040330.1"/>
</dbReference>
<evidence type="ECO:0000256" key="2">
    <source>
        <dbReference type="ARBA" id="ARBA00022485"/>
    </source>
</evidence>
<evidence type="ECO:0000256" key="4">
    <source>
        <dbReference type="ARBA" id="ARBA00022982"/>
    </source>
</evidence>
<dbReference type="AlphaFoldDB" id="A0A4P8WJG1"/>
<evidence type="ECO:0000313" key="7">
    <source>
        <dbReference type="EMBL" id="QCS43375.1"/>
    </source>
</evidence>
<feature type="domain" description="4Fe-4S ferredoxin-type" evidence="6">
    <location>
        <begin position="391"/>
        <end position="418"/>
    </location>
</feature>
<dbReference type="SUPFAM" id="SSF100950">
    <property type="entry name" value="NagB/RpiA/CoA transferase-like"/>
    <property type="match status" value="1"/>
</dbReference>
<proteinExistence type="predicted"/>
<keyword evidence="1" id="KW-0813">Transport</keyword>
<dbReference type="SUPFAM" id="SSF46548">
    <property type="entry name" value="alpha-helical ferredoxin"/>
    <property type="match status" value="1"/>
</dbReference>
<dbReference type="PANTHER" id="PTHR47153">
    <property type="entry name" value="LACTATE UTILIZATION PROTEIN B"/>
    <property type="match status" value="1"/>
</dbReference>
<keyword evidence="2" id="KW-0408">Iron</keyword>
<dbReference type="InterPro" id="IPR037171">
    <property type="entry name" value="NagB/RpiA_transferase-like"/>
</dbReference>
<dbReference type="Gene3D" id="3.40.50.10420">
    <property type="entry name" value="NagB/RpiA/CoA transferase-like"/>
    <property type="match status" value="1"/>
</dbReference>
<dbReference type="InterPro" id="IPR017900">
    <property type="entry name" value="4Fe4S_Fe_S_CS"/>
</dbReference>
<dbReference type="KEGG" id="nvr:FEJ81_13795"/>
<accession>A0A4P8WJG1</accession>
<evidence type="ECO:0000256" key="1">
    <source>
        <dbReference type="ARBA" id="ARBA00022448"/>
    </source>
</evidence>
<evidence type="ECO:0000256" key="5">
    <source>
        <dbReference type="SAM" id="MobiDB-lite"/>
    </source>
</evidence>
<dbReference type="GeneID" id="40266366"/>
<evidence type="ECO:0000259" key="6">
    <source>
        <dbReference type="PROSITE" id="PS51379"/>
    </source>
</evidence>
<dbReference type="PROSITE" id="PS00198">
    <property type="entry name" value="4FE4S_FER_1"/>
    <property type="match status" value="1"/>
</dbReference>
<dbReference type="Pfam" id="PF13183">
    <property type="entry name" value="Fer4_8"/>
    <property type="match status" value="1"/>
</dbReference>
<dbReference type="Proteomes" id="UP000302218">
    <property type="component" value="Chromosome"/>
</dbReference>
<sequence length="774" mass="82994">MAQRTRSERAERIRHLLETEGPAIHAQASASNDRRKETYGGTDDLEALRTDARAIKEDAIERLPELIETVRAAVEANGGTVYVADDAADANAYVADVVRNEADAADTADASGTTGDADAPSVVKSKSMTTEEIDLNEGLEAAGIDVTETDLGEWVLQVADDTPSHIVGPAMHLDRGQIADLFNERFDPDEPFDTAEELTRFARDHLGEIITEADVGITGANFVVAESGTITLITNEGNARKCAVTPDTHVAIAGVEKLIPTLSDLEPFVDLIAKSATGQPISQYVTMLSPPTDSPTLDFESPDEPITGDGNGAADGPGNSDRDFHLVLLDNGRTDMREDDQLRETLYCIRCGACSNSCANFQSVGGHGFGGETYSGGIATGWEAGVHGQDSAAEFNDLCTGCTRCVDACPVKIDIPWINTVVRDRINRSGDAESYDFLVDGLTPDEEAGGIDPGKRFFGNIGTVAKAASATAPVSNWLADAGPVRAALEHALGIDRRRDLPTFRQESLVDWFEERGGPDASSRRAARAARDGGAEIDREVVLYPDVYTNYVDTERGKAAVRTLEALGVPVRVPDLPESGRAALSQGMIATADRQASRLFAALAEDLDAGQDVVVIEPSDLAAMHREYERLLPEQSFDRLQESSYEICEYVYGLLENGAEPSALSTGDGSEPVAYHSHCQQRTLDLEAPTVAVLERCGYAPESSSAECCGMAGSFGYKQEYYELSMDVGERLATQVEDAETVVASGTSCGDQLEALLEREVPHPIELLAPGHSRR</sequence>
<reference evidence="8" key="1">
    <citation type="submission" date="2019-05" db="EMBL/GenBank/DDBJ databases">
        <title>Genome sequence and methylation pattern of the halophilic Archaeon Natrinema versiforme BOL5-4.</title>
        <authorList>
            <person name="DasSarma P."/>
            <person name="Anton B.P."/>
            <person name="DasSarma S.L."/>
            <person name="Martinez F.L."/>
            <person name="Guzman D."/>
            <person name="Roberts R.J."/>
            <person name="DasSarma S."/>
        </authorList>
    </citation>
    <scope>NUCLEOTIDE SEQUENCE [LARGE SCALE GENOMIC DNA]</scope>
    <source>
        <strain evidence="8">BOL5-4</strain>
    </source>
</reference>
<keyword evidence="2" id="KW-0411">Iron-sulfur</keyword>
<dbReference type="GO" id="GO:0006089">
    <property type="term" value="P:lactate metabolic process"/>
    <property type="evidence" value="ECO:0007669"/>
    <property type="project" value="InterPro"/>
</dbReference>
<dbReference type="PANTHER" id="PTHR47153:SF2">
    <property type="entry name" value="LACTATE UTILIZATION PROTEIN B"/>
    <property type="match status" value="1"/>
</dbReference>
<dbReference type="PROSITE" id="PS51379">
    <property type="entry name" value="4FE4S_FER_2"/>
    <property type="match status" value="1"/>
</dbReference>
<feature type="region of interest" description="Disordered" evidence="5">
    <location>
        <begin position="289"/>
        <end position="320"/>
    </location>
</feature>
<protein>
    <submittedName>
        <fullName evidence="7">4Fe-4S dicluster domain-containing protein</fullName>
    </submittedName>
</protein>
<keyword evidence="2" id="KW-0479">Metal-binding</keyword>
<dbReference type="InterPro" id="IPR017896">
    <property type="entry name" value="4Fe4S_Fe-S-bd"/>
</dbReference>
<dbReference type="OrthoDB" id="230142at2157"/>
<dbReference type="Pfam" id="PF02754">
    <property type="entry name" value="CCG"/>
    <property type="match status" value="1"/>
</dbReference>
<dbReference type="InterPro" id="IPR004452">
    <property type="entry name" value="LutB/LldF"/>
</dbReference>
<dbReference type="InterPro" id="IPR024185">
    <property type="entry name" value="FTHF_cligase-like_sf"/>
</dbReference>
<keyword evidence="4" id="KW-0249">Electron transport</keyword>
<dbReference type="GO" id="GO:0051539">
    <property type="term" value="F:4 iron, 4 sulfur cluster binding"/>
    <property type="evidence" value="ECO:0007669"/>
    <property type="project" value="UniProtKB-KW"/>
</dbReference>
<dbReference type="InterPro" id="IPR009051">
    <property type="entry name" value="Helical_ferredxn"/>
</dbReference>
<evidence type="ECO:0000313" key="8">
    <source>
        <dbReference type="Proteomes" id="UP000302218"/>
    </source>
</evidence>
<name>A0A4P8WJG1_9EURY</name>
<dbReference type="InterPro" id="IPR003741">
    <property type="entry name" value="LUD_dom"/>
</dbReference>
<organism evidence="7 8">
    <name type="scientific">Natrinema versiforme</name>
    <dbReference type="NCBI Taxonomy" id="88724"/>
    <lineage>
        <taxon>Archaea</taxon>
        <taxon>Methanobacteriati</taxon>
        <taxon>Methanobacteriota</taxon>
        <taxon>Stenosarchaea group</taxon>
        <taxon>Halobacteria</taxon>
        <taxon>Halobacteriales</taxon>
        <taxon>Natrialbaceae</taxon>
        <taxon>Natrinema</taxon>
    </lineage>
</organism>
<dbReference type="Pfam" id="PF02589">
    <property type="entry name" value="LUD_dom"/>
    <property type="match status" value="1"/>
</dbReference>
<feature type="region of interest" description="Disordered" evidence="5">
    <location>
        <begin position="1"/>
        <end position="44"/>
    </location>
</feature>
<keyword evidence="3" id="KW-0677">Repeat</keyword>
<dbReference type="InterPro" id="IPR004017">
    <property type="entry name" value="Cys_rich_dom"/>
</dbReference>